<evidence type="ECO:0000256" key="3">
    <source>
        <dbReference type="HAMAP-Rule" id="MF_01384"/>
    </source>
</evidence>
<evidence type="ECO:0000256" key="2">
    <source>
        <dbReference type="ARBA" id="ARBA00023186"/>
    </source>
</evidence>
<dbReference type="PANTHER" id="PTHR33643:SF1">
    <property type="entry name" value="UREASE ACCESSORY PROTEIN D"/>
    <property type="match status" value="1"/>
</dbReference>
<dbReference type="HAMAP" id="MF_01384">
    <property type="entry name" value="UreD"/>
    <property type="match status" value="1"/>
</dbReference>
<keyword evidence="3" id="KW-0963">Cytoplasm</keyword>
<comment type="similarity">
    <text evidence="1 3">Belongs to the UreD family.</text>
</comment>
<evidence type="ECO:0000313" key="5">
    <source>
        <dbReference type="Proteomes" id="UP000194873"/>
    </source>
</evidence>
<organism evidence="4 5">
    <name type="scientific">Hymenobacter crusticola</name>
    <dbReference type="NCBI Taxonomy" id="1770526"/>
    <lineage>
        <taxon>Bacteria</taxon>
        <taxon>Pseudomonadati</taxon>
        <taxon>Bacteroidota</taxon>
        <taxon>Cytophagia</taxon>
        <taxon>Cytophagales</taxon>
        <taxon>Hymenobacteraceae</taxon>
        <taxon>Hymenobacter</taxon>
    </lineage>
</organism>
<keyword evidence="3" id="KW-0996">Nickel insertion</keyword>
<comment type="subunit">
    <text evidence="3">UreD, UreF and UreG form a complex that acts as a GTP-hydrolysis-dependent molecular chaperone, activating the urease apoprotein by helping to assemble the nickel containing metallocenter of UreC. The UreE protein probably delivers the nickel.</text>
</comment>
<comment type="subcellular location">
    <subcellularLocation>
        <location evidence="3">Cytoplasm</location>
    </subcellularLocation>
</comment>
<keyword evidence="2 3" id="KW-0143">Chaperone</keyword>
<dbReference type="Pfam" id="PF01774">
    <property type="entry name" value="UreD"/>
    <property type="match status" value="1"/>
</dbReference>
<dbReference type="Proteomes" id="UP000194873">
    <property type="component" value="Unassembled WGS sequence"/>
</dbReference>
<dbReference type="GO" id="GO:0016151">
    <property type="term" value="F:nickel cation binding"/>
    <property type="evidence" value="ECO:0007669"/>
    <property type="project" value="UniProtKB-UniRule"/>
</dbReference>
<evidence type="ECO:0000313" key="4">
    <source>
        <dbReference type="EMBL" id="OUJ71928.1"/>
    </source>
</evidence>
<evidence type="ECO:0000256" key="1">
    <source>
        <dbReference type="ARBA" id="ARBA00007177"/>
    </source>
</evidence>
<sequence>MNNQESATLPVPEWSEIEVASVREKSALITCKNIQPLKILNPGSPAVGCHVVLSSYGGGMVAGDQIWLRVRCHAGTRLLLSTQANTKIFRSVDGAVAEQVIEGELAEGGLAVVFPDPVVLQEKSRYRQLQHWNLAPGALLLVADWLHSGRMDSGEKFLFDSFYSELKVCRAGRPVVLDRFVFNPAEHIATSPANFEQYQTVLSLYLVGDPADARFGLLSQALMALKMPESTELHFQMTAKDYLVTVSKVKEGVYLARALAKSRLELQPLINEVMQALAAPAFFGYNPLKRKY</sequence>
<gene>
    <name evidence="3" type="primary">ureD</name>
    <name evidence="4" type="ORF">BXP70_20085</name>
</gene>
<keyword evidence="5" id="KW-1185">Reference proteome</keyword>
<dbReference type="PANTHER" id="PTHR33643">
    <property type="entry name" value="UREASE ACCESSORY PROTEIN D"/>
    <property type="match status" value="1"/>
</dbReference>
<reference evidence="4 5" key="1">
    <citation type="submission" date="2017-01" db="EMBL/GenBank/DDBJ databases">
        <title>A new Hymenobacter.</title>
        <authorList>
            <person name="Liang Y."/>
            <person name="Feng F."/>
        </authorList>
    </citation>
    <scope>NUCLEOTIDE SEQUENCE [LARGE SCALE GENOMIC DNA]</scope>
    <source>
        <strain evidence="4">MIMBbqt21</strain>
    </source>
</reference>
<proteinExistence type="inferred from homology"/>
<comment type="caution">
    <text evidence="4">The sequence shown here is derived from an EMBL/GenBank/DDBJ whole genome shotgun (WGS) entry which is preliminary data.</text>
</comment>
<name>A0A243W948_9BACT</name>
<comment type="function">
    <text evidence="3">Required for maturation of urease via the functional incorporation of the urease nickel metallocenter.</text>
</comment>
<dbReference type="InterPro" id="IPR002669">
    <property type="entry name" value="UreD"/>
</dbReference>
<protein>
    <recommendedName>
        <fullName evidence="3">Urease accessory protein UreD</fullName>
    </recommendedName>
</protein>
<dbReference type="AlphaFoldDB" id="A0A243W948"/>
<dbReference type="GO" id="GO:0005737">
    <property type="term" value="C:cytoplasm"/>
    <property type="evidence" value="ECO:0007669"/>
    <property type="project" value="UniProtKB-SubCell"/>
</dbReference>
<dbReference type="OrthoDB" id="870989at2"/>
<accession>A0A243W948</accession>
<dbReference type="RefSeq" id="WP_086595901.1">
    <property type="nucleotide sequence ID" value="NZ_MTSE01000013.1"/>
</dbReference>
<dbReference type="EMBL" id="MTSE01000013">
    <property type="protein sequence ID" value="OUJ71928.1"/>
    <property type="molecule type" value="Genomic_DNA"/>
</dbReference>